<keyword evidence="5" id="KW-1185">Reference proteome</keyword>
<protein>
    <recommendedName>
        <fullName evidence="3">J domain-containing protein</fullName>
    </recommendedName>
</protein>
<proteinExistence type="predicted"/>
<dbReference type="PANTHER" id="PTHR46620:SF1">
    <property type="entry name" value="J DOMAIN-CONTAINING PROTEIN SPF31"/>
    <property type="match status" value="1"/>
</dbReference>
<dbReference type="Gene3D" id="1.10.287.110">
    <property type="entry name" value="DnaJ domain"/>
    <property type="match status" value="1"/>
</dbReference>
<name>A0A9W5TC93_BABOV</name>
<reference evidence="4" key="1">
    <citation type="submission" date="2019-12" db="EMBL/GenBank/DDBJ databases">
        <title>Genome sequence of Babesia ovis.</title>
        <authorList>
            <person name="Yamagishi J."/>
            <person name="Sevinc F."/>
            <person name="Xuan X."/>
        </authorList>
    </citation>
    <scope>NUCLEOTIDE SEQUENCE</scope>
    <source>
        <strain evidence="4">Selcuk</strain>
    </source>
</reference>
<dbReference type="Pfam" id="PF00226">
    <property type="entry name" value="DnaJ"/>
    <property type="match status" value="1"/>
</dbReference>
<comment type="caution">
    <text evidence="4">The sequence shown here is derived from an EMBL/GenBank/DDBJ whole genome shotgun (WGS) entry which is preliminary data.</text>
</comment>
<feature type="region of interest" description="Disordered" evidence="2">
    <location>
        <begin position="248"/>
        <end position="280"/>
    </location>
</feature>
<dbReference type="SUPFAM" id="SSF46565">
    <property type="entry name" value="Chaperone J-domain"/>
    <property type="match status" value="1"/>
</dbReference>
<dbReference type="Proteomes" id="UP001057455">
    <property type="component" value="Unassembled WGS sequence"/>
</dbReference>
<evidence type="ECO:0000313" key="5">
    <source>
        <dbReference type="Proteomes" id="UP001057455"/>
    </source>
</evidence>
<evidence type="ECO:0000256" key="1">
    <source>
        <dbReference type="SAM" id="Coils"/>
    </source>
</evidence>
<feature type="coiled-coil region" evidence="1">
    <location>
        <begin position="149"/>
        <end position="201"/>
    </location>
</feature>
<gene>
    <name evidence="4" type="ORF">BaOVIS_004380</name>
</gene>
<accession>A0A9W5TC93</accession>
<dbReference type="OrthoDB" id="10250354at2759"/>
<feature type="domain" description="J" evidence="3">
    <location>
        <begin position="53"/>
        <end position="129"/>
    </location>
</feature>
<organism evidence="4 5">
    <name type="scientific">Babesia ovis</name>
    <dbReference type="NCBI Taxonomy" id="5869"/>
    <lineage>
        <taxon>Eukaryota</taxon>
        <taxon>Sar</taxon>
        <taxon>Alveolata</taxon>
        <taxon>Apicomplexa</taxon>
        <taxon>Aconoidasida</taxon>
        <taxon>Piroplasmida</taxon>
        <taxon>Babesiidae</taxon>
        <taxon>Babesia</taxon>
    </lineage>
</organism>
<dbReference type="InterPro" id="IPR001623">
    <property type="entry name" value="DnaJ_domain"/>
</dbReference>
<dbReference type="CDD" id="cd06257">
    <property type="entry name" value="DnaJ"/>
    <property type="match status" value="1"/>
</dbReference>
<dbReference type="PRINTS" id="PR00625">
    <property type="entry name" value="JDOMAIN"/>
</dbReference>
<dbReference type="PROSITE" id="PS50076">
    <property type="entry name" value="DNAJ_2"/>
    <property type="match status" value="1"/>
</dbReference>
<dbReference type="AlphaFoldDB" id="A0A9W5TC93"/>
<dbReference type="EMBL" id="BLIY01000003">
    <property type="protein sequence ID" value="GFE53034.1"/>
    <property type="molecule type" value="Genomic_DNA"/>
</dbReference>
<dbReference type="InterPro" id="IPR036869">
    <property type="entry name" value="J_dom_sf"/>
</dbReference>
<keyword evidence="1" id="KW-0175">Coiled coil</keyword>
<dbReference type="PANTHER" id="PTHR46620">
    <property type="entry name" value="J DOMAIN-CONTAINING PROTEIN SPF31"/>
    <property type="match status" value="1"/>
</dbReference>
<dbReference type="SMART" id="SM00271">
    <property type="entry name" value="DnaJ"/>
    <property type="match status" value="1"/>
</dbReference>
<evidence type="ECO:0000256" key="2">
    <source>
        <dbReference type="SAM" id="MobiDB-lite"/>
    </source>
</evidence>
<evidence type="ECO:0000259" key="3">
    <source>
        <dbReference type="PROSITE" id="PS50076"/>
    </source>
</evidence>
<evidence type="ECO:0000313" key="4">
    <source>
        <dbReference type="EMBL" id="GFE53034.1"/>
    </source>
</evidence>
<sequence>MAEDVENPADEDDILSSFFSEIESIDKAKSDADVLTLSAKELCLRLTSQNFASPYQVLQLKHNATEDEIKKRYRKMSLMIHPDKFKHEKAQDAFNVLLNAFNEIQQSDSKEKYKQVYEEAKKVVYKRYKANPNATTLDLIAAGVLDSDIQQIENEIQRQCDEMLRKQQERREYAERCVRANMEYEKQLAAEQVEMEKEQLKHQVEWDKTRDMRVSSWRNFQGKVTTKDFKLQTFKIVEPKREQRADIDGIKRGTIAESQTDRKEKRKKIVHQDTYKQNWR</sequence>